<dbReference type="Pfam" id="PF13377">
    <property type="entry name" value="Peripla_BP_3"/>
    <property type="match status" value="1"/>
</dbReference>
<dbReference type="GO" id="GO:0003700">
    <property type="term" value="F:DNA-binding transcription factor activity"/>
    <property type="evidence" value="ECO:0007669"/>
    <property type="project" value="TreeGrafter"/>
</dbReference>
<evidence type="ECO:0000256" key="1">
    <source>
        <dbReference type="ARBA" id="ARBA00023015"/>
    </source>
</evidence>
<evidence type="ECO:0000313" key="6">
    <source>
        <dbReference type="Proteomes" id="UP000306223"/>
    </source>
</evidence>
<dbReference type="SUPFAM" id="SSF53822">
    <property type="entry name" value="Periplasmic binding protein-like I"/>
    <property type="match status" value="1"/>
</dbReference>
<feature type="domain" description="HTH lacI-type" evidence="4">
    <location>
        <begin position="2"/>
        <end position="56"/>
    </location>
</feature>
<evidence type="ECO:0000313" key="5">
    <source>
        <dbReference type="EMBL" id="TJZ84453.1"/>
    </source>
</evidence>
<dbReference type="SUPFAM" id="SSF47413">
    <property type="entry name" value="lambda repressor-like DNA-binding domains"/>
    <property type="match status" value="1"/>
</dbReference>
<dbReference type="PANTHER" id="PTHR30146:SF153">
    <property type="entry name" value="LACTOSE OPERON REPRESSOR"/>
    <property type="match status" value="1"/>
</dbReference>
<reference evidence="5 6" key="1">
    <citation type="submission" date="2019-04" db="EMBL/GenBank/DDBJ databases">
        <authorList>
            <person name="Li J."/>
        </authorList>
    </citation>
    <scope>NUCLEOTIDE SEQUENCE [LARGE SCALE GENOMIC DNA]</scope>
    <source>
        <strain evidence="5 6">CCTCC AB2016182</strain>
    </source>
</reference>
<dbReference type="InterPro" id="IPR046335">
    <property type="entry name" value="LacI/GalR-like_sensor"/>
</dbReference>
<dbReference type="InterPro" id="IPR010982">
    <property type="entry name" value="Lambda_DNA-bd_dom_sf"/>
</dbReference>
<dbReference type="Proteomes" id="UP000306223">
    <property type="component" value="Unassembled WGS sequence"/>
</dbReference>
<organism evidence="5 6">
    <name type="scientific">Paracoccus hibiscisoli</name>
    <dbReference type="NCBI Taxonomy" id="2023261"/>
    <lineage>
        <taxon>Bacteria</taxon>
        <taxon>Pseudomonadati</taxon>
        <taxon>Pseudomonadota</taxon>
        <taxon>Alphaproteobacteria</taxon>
        <taxon>Rhodobacterales</taxon>
        <taxon>Paracoccaceae</taxon>
        <taxon>Paracoccus</taxon>
    </lineage>
</organism>
<sequence>MANLQDVATAAGVSKATVSRYLNGSLELPERTASLIDAAIRALDYTPNPHARRLSLGRSDTIALIVPDISSPFFATLVGAVEAEASEQGLALALYATLNSPARELSYLDLVRTGHADGLIFVTNHAGTRELAAKINRLPRCVVVDEDVLGADVPKIFCDNRQGGWLAGQHLAQAGHRHVLFVGGVDEMVSGARRHQGFAEGMAAIAGAHHRIERIRGPYTIDAGRAAGRSFVDRAPHTRPTAIFATSDELLIGLCEVLAEAGVAIPHQVSVIGFDDVGPLHLFAPAVTAVRQPVRDLGRHALRRLLAMDGTDPAKPPSEELLDVTLIARNSVAPPIRSFHRNPNSEE</sequence>
<dbReference type="Gene3D" id="1.10.260.40">
    <property type="entry name" value="lambda repressor-like DNA-binding domains"/>
    <property type="match status" value="1"/>
</dbReference>
<accession>A0A4U0QR38</accession>
<evidence type="ECO:0000259" key="4">
    <source>
        <dbReference type="PROSITE" id="PS50932"/>
    </source>
</evidence>
<keyword evidence="6" id="KW-1185">Reference proteome</keyword>
<dbReference type="InterPro" id="IPR028082">
    <property type="entry name" value="Peripla_BP_I"/>
</dbReference>
<dbReference type="CDD" id="cd01392">
    <property type="entry name" value="HTH_LacI"/>
    <property type="match status" value="1"/>
</dbReference>
<dbReference type="SMART" id="SM00354">
    <property type="entry name" value="HTH_LACI"/>
    <property type="match status" value="1"/>
</dbReference>
<gene>
    <name evidence="5" type="ORF">FA740_09505</name>
</gene>
<dbReference type="AlphaFoldDB" id="A0A4U0QR38"/>
<dbReference type="Gene3D" id="3.40.50.2300">
    <property type="match status" value="2"/>
</dbReference>
<protein>
    <submittedName>
        <fullName evidence="5">LacI family DNA-binding transcriptional regulator</fullName>
    </submittedName>
</protein>
<evidence type="ECO:0000256" key="3">
    <source>
        <dbReference type="ARBA" id="ARBA00023163"/>
    </source>
</evidence>
<name>A0A4U0QR38_9RHOB</name>
<dbReference type="PANTHER" id="PTHR30146">
    <property type="entry name" value="LACI-RELATED TRANSCRIPTIONAL REPRESSOR"/>
    <property type="match status" value="1"/>
</dbReference>
<dbReference type="Pfam" id="PF00356">
    <property type="entry name" value="LacI"/>
    <property type="match status" value="1"/>
</dbReference>
<dbReference type="GO" id="GO:0000976">
    <property type="term" value="F:transcription cis-regulatory region binding"/>
    <property type="evidence" value="ECO:0007669"/>
    <property type="project" value="TreeGrafter"/>
</dbReference>
<comment type="caution">
    <text evidence="5">The sequence shown here is derived from an EMBL/GenBank/DDBJ whole genome shotgun (WGS) entry which is preliminary data.</text>
</comment>
<keyword evidence="2 5" id="KW-0238">DNA-binding</keyword>
<keyword evidence="3" id="KW-0804">Transcription</keyword>
<evidence type="ECO:0000256" key="2">
    <source>
        <dbReference type="ARBA" id="ARBA00023125"/>
    </source>
</evidence>
<dbReference type="CDD" id="cd06267">
    <property type="entry name" value="PBP1_LacI_sugar_binding-like"/>
    <property type="match status" value="1"/>
</dbReference>
<dbReference type="InterPro" id="IPR000843">
    <property type="entry name" value="HTH_LacI"/>
</dbReference>
<proteinExistence type="predicted"/>
<dbReference type="PROSITE" id="PS50932">
    <property type="entry name" value="HTH_LACI_2"/>
    <property type="match status" value="1"/>
</dbReference>
<keyword evidence="1" id="KW-0805">Transcription regulation</keyword>
<dbReference type="PROSITE" id="PS00356">
    <property type="entry name" value="HTH_LACI_1"/>
    <property type="match status" value="1"/>
</dbReference>
<dbReference type="EMBL" id="SUNH01000012">
    <property type="protein sequence ID" value="TJZ84453.1"/>
    <property type="molecule type" value="Genomic_DNA"/>
</dbReference>
<dbReference type="OrthoDB" id="8433438at2"/>